<comment type="caution">
    <text evidence="1">The sequence shown here is derived from an EMBL/GenBank/DDBJ whole genome shotgun (WGS) entry which is preliminary data.</text>
</comment>
<evidence type="ECO:0000313" key="2">
    <source>
        <dbReference type="Proteomes" id="UP001239111"/>
    </source>
</evidence>
<keyword evidence="2" id="KW-1185">Reference proteome</keyword>
<evidence type="ECO:0000313" key="1">
    <source>
        <dbReference type="EMBL" id="KAJ8672451.1"/>
    </source>
</evidence>
<dbReference type="Proteomes" id="UP001239111">
    <property type="component" value="Chromosome 3"/>
</dbReference>
<gene>
    <name evidence="1" type="ORF">QAD02_003710</name>
</gene>
<sequence>MQLERECRYICHKCGCLFDFPNPLKLHLALECDKLDIAQLWAQLAREFDSVLQSSSQIDPRQDLSLFSPLSIYLLNSSARSSCTTVSPITINANVMMACMSSLPGSVGIVPEDRLAKPEVHCSWPVESPYPLLPSPLPSTSLSSRLTVQNSLMKAKNERQQHHSAFKPYIMEPESGSMAPPLMTRDHGASLVSCLARTATTQAVHPLPTNAHAAAQTENIASNLGRLRQGHQCIYCGRIYSRKYGLKIHIRTHTGYKPLKCKFCLRPFGDPSNLNKHVRLHADGETPYKCDLCGKVLVRRRDLERHVKSRHHSRGTDRISEISSDETDI</sequence>
<reference evidence="1" key="1">
    <citation type="submission" date="2023-04" db="EMBL/GenBank/DDBJ databases">
        <title>A chromosome-level genome assembly of the parasitoid wasp Eretmocerus hayati.</title>
        <authorList>
            <person name="Zhong Y."/>
            <person name="Liu S."/>
            <person name="Liu Y."/>
        </authorList>
    </citation>
    <scope>NUCLEOTIDE SEQUENCE</scope>
    <source>
        <strain evidence="1">ZJU_SS_LIU_2023</strain>
    </source>
</reference>
<protein>
    <submittedName>
        <fullName evidence="1">Uncharacterized protein</fullName>
    </submittedName>
</protein>
<accession>A0ACC2NNH3</accession>
<name>A0ACC2NNH3_9HYME</name>
<proteinExistence type="predicted"/>
<organism evidence="1 2">
    <name type="scientific">Eretmocerus hayati</name>
    <dbReference type="NCBI Taxonomy" id="131215"/>
    <lineage>
        <taxon>Eukaryota</taxon>
        <taxon>Metazoa</taxon>
        <taxon>Ecdysozoa</taxon>
        <taxon>Arthropoda</taxon>
        <taxon>Hexapoda</taxon>
        <taxon>Insecta</taxon>
        <taxon>Pterygota</taxon>
        <taxon>Neoptera</taxon>
        <taxon>Endopterygota</taxon>
        <taxon>Hymenoptera</taxon>
        <taxon>Apocrita</taxon>
        <taxon>Proctotrupomorpha</taxon>
        <taxon>Chalcidoidea</taxon>
        <taxon>Aphelinidae</taxon>
        <taxon>Aphelininae</taxon>
        <taxon>Eretmocerus</taxon>
    </lineage>
</organism>
<dbReference type="EMBL" id="CM056743">
    <property type="protein sequence ID" value="KAJ8672451.1"/>
    <property type="molecule type" value="Genomic_DNA"/>
</dbReference>